<evidence type="ECO:0000313" key="1">
    <source>
        <dbReference type="EnsemblMetazoa" id="AAEL022628-PA"/>
    </source>
</evidence>
<keyword evidence="2" id="KW-1185">Reference proteome</keyword>
<dbReference type="OrthoDB" id="7765207at2759"/>
<gene>
    <name evidence="1" type="primary">110678777</name>
</gene>
<name>A0A6I8U4P4_AEDAE</name>
<reference evidence="1" key="2">
    <citation type="submission" date="2020-05" db="UniProtKB">
        <authorList>
            <consortium name="EnsemblMetazoa"/>
        </authorList>
    </citation>
    <scope>IDENTIFICATION</scope>
    <source>
        <strain evidence="1">LVP_AGWG</strain>
    </source>
</reference>
<dbReference type="Proteomes" id="UP000008820">
    <property type="component" value="Chromosome 1"/>
</dbReference>
<accession>A0A6I8U4P4</accession>
<proteinExistence type="predicted"/>
<dbReference type="InParanoid" id="A0A6I8U4P4"/>
<sequence length="1890" mass="213499">MILPKWLLLSAIALQVAWCWNGFSDGGSDLDVLMRRRLDLLSSERRTRQAPQAHSRETDTSQYDLTLHRVKVNLNRTAADHQMLFTRVRSSGNLYLYSGNQISRVTVAETEVKLVPVAATSDIHEEVSEFQIEELKAIDNKTTLIVTVSLPDRMHVYQISGNSKGKVLTVKAMQRIKRPGQTHQSVLVQSKSNLFLISGYSEARFGKVVIYRWLDFHFSLRDVKEVDRCDKLLVFSGDQLVILVLEMAEYPERSVNNIFMLNDEFKLVKTQEMYFLFDRLPHYEVENQFYILRCLALDTCFLYRWNGESLFRRASKISYDPRNIDIMASGHGMIAMSLERTLYFYDNQPLLKIAASYAIVNRRGTVTDKPFQLDPRVSDMFLYKEEATEKLYLCILYNSGAKLLDMVEIQLNKGRSAPSPGEQSNFNALKTCLFHMKDLANIRKKWIDLIKYQLSKTLRSCKSTGVLSLASKVFLAESNKVDRIEVDGNIENSPQDLLKEWSSTKKSLAEMHSQSQNLFYLNRMNTVQSNMKIQGNLRTKSTRMKHVKVHHPHSGRPAYVRPKRDLQSSRVITSAIVNAREVVYNGKMFAYTLSRNNVNYVSSPVHVANLHTQNVHIGLNTINRIPVDQMLYNATDKFVEKGHKVFKAIDTNTLKVYLVNGEKTTQQFSSLRNFVVTAGSEAPVKLSGARGVTNLIVGGKLNNVSLDDLLHQLYYVDKKSTINGNVFLRAPSYIRNVYARSLNSFPTSNIFDLRTNQTISAVVHLSQVYARNVYSKTINGINIPKDVALISSAKTIKAAVASNFVVKKDLTLSAEDQHFTKHVLGTKVEDFSQIYSGRVYLKGSLKLKQLNLENQKSQLVLNGFTASPDVQNHFWMKRVEQDIGTFTFNRNVKASHLVCAKLNYNPTVSYLRGDHWPSHLNLEMSNAYVRGFIKTYATTPTFLQHISTEAVLRGSMSTVSGRKVFTGQLHTDTLVADGVDAINVQSLATDFSTMAFLDGVKEIEHFSSEECYIELLGGLTLQEYQNVSFNAIVESTVNTHNPQTLEYLFLPDIKVEHFRAALINGVNAEDFITEIDNFTYRVDPFAAQFKIDNLIVKKNVISTSQMFMDYLNTIAVKEYFKLLTLKGDSDKAQQWEIGGSKTLQKGMAVDGKLNVVHVNRLILVNILYNSARKTGPMNIAGLWNITKLATKYLATKQINDLPIKHLQNSNLKSFKIKHDISVGTLAISANMHGHLFPNSSSVSMPPNIQMLASLTVHGSFLLEHWKPGTLLFDVMLSAVTGSTNVFDKKLVFRGHHVEIEKLRNEGKIFSKSCNFVNLLMDSVKRRQPNLVFSSLGKTFREVVCLGSVASNDLVTATLVNGIDVIHLNRSIHSVGHHQEMIKSTKYFEEEVKVVQLLCHDQLVDGIYPSNLDLYSDASQMVKKRYQFEKPISVIGNLYVDAINDFSLQHFLATRVVKNRTYTQEYHQEKSQQVTGFITFSNLVLSGEYNTVHVVNGIPVSEIVSRSSNEHQVMVETKHLTGTIQLIGPTSVMKCNNVSLLDAYKSSFKANSAEIAFKDLIFNSKGVLQNGLTIENKLNGVSVQKMMKLRLSSVEELLPLIPIIQEQISVSNRAYLTNKPKDLHMLYIENIPLDERGTMVGKSEGQRTNEASDTVNFEKSCSNGIYRFNVTIRQKSSNGDISSARTVLDGVMIKSDWMEIANNGEIQTIVVSQVEKNAKYFLLLYVNRNGELSVQQELPLSSSAAVFYFVHVNDSALLLAVSDSHPLQLGHLAPKLKLFRYDPDVMRFVHFKTLSGHYNDVVAIDVEDVIMFAVSEQGSNMVEIFVLDRSYSALFQKLIFDSTLASMKAFKLQGSPVLQISTVDNLVYVYNYSILEGWRQLSYGRIPSDVN</sequence>
<evidence type="ECO:0000313" key="2">
    <source>
        <dbReference type="Proteomes" id="UP000008820"/>
    </source>
</evidence>
<protein>
    <submittedName>
        <fullName evidence="1">Uncharacterized protein</fullName>
    </submittedName>
</protein>
<reference evidence="1 2" key="1">
    <citation type="submission" date="2017-06" db="EMBL/GenBank/DDBJ databases">
        <title>Aedes aegypti genome working group (AGWG) sequencing and assembly.</title>
        <authorList>
            <consortium name="Aedes aegypti Genome Working Group (AGWG)"/>
            <person name="Matthews B.J."/>
        </authorList>
    </citation>
    <scope>NUCLEOTIDE SEQUENCE [LARGE SCALE GENOMIC DNA]</scope>
    <source>
        <strain evidence="1 2">LVP_AGWG</strain>
    </source>
</reference>
<dbReference type="EnsemblMetazoa" id="AAEL022628-RA">
    <property type="protein sequence ID" value="AAEL022628-PA"/>
    <property type="gene ID" value="AAEL022628"/>
</dbReference>
<organism evidence="1 2">
    <name type="scientific">Aedes aegypti</name>
    <name type="common">Yellowfever mosquito</name>
    <name type="synonym">Culex aegypti</name>
    <dbReference type="NCBI Taxonomy" id="7159"/>
    <lineage>
        <taxon>Eukaryota</taxon>
        <taxon>Metazoa</taxon>
        <taxon>Ecdysozoa</taxon>
        <taxon>Arthropoda</taxon>
        <taxon>Hexapoda</taxon>
        <taxon>Insecta</taxon>
        <taxon>Pterygota</taxon>
        <taxon>Neoptera</taxon>
        <taxon>Endopterygota</taxon>
        <taxon>Diptera</taxon>
        <taxon>Nematocera</taxon>
        <taxon>Culicoidea</taxon>
        <taxon>Culicidae</taxon>
        <taxon>Culicinae</taxon>
        <taxon>Aedini</taxon>
        <taxon>Aedes</taxon>
        <taxon>Stegomyia</taxon>
    </lineage>
</organism>
<dbReference type="FunCoup" id="A0A6I8U4P4">
    <property type="interactions" value="75"/>
</dbReference>